<feature type="transmembrane region" description="Helical" evidence="6">
    <location>
        <begin position="137"/>
        <end position="158"/>
    </location>
</feature>
<evidence type="ECO:0000259" key="7">
    <source>
        <dbReference type="Pfam" id="PF01284"/>
    </source>
</evidence>
<keyword evidence="9" id="KW-1185">Reference proteome</keyword>
<feature type="compositionally biased region" description="Polar residues" evidence="5">
    <location>
        <begin position="201"/>
        <end position="216"/>
    </location>
</feature>
<comment type="subcellular location">
    <subcellularLocation>
        <location evidence="1">Membrane</location>
        <topology evidence="1">Multi-pass membrane protein</topology>
    </subcellularLocation>
</comment>
<evidence type="ECO:0000313" key="9">
    <source>
        <dbReference type="Proteomes" id="UP001497382"/>
    </source>
</evidence>
<comment type="caution">
    <text evidence="8">The sequence shown here is derived from an EMBL/GenBank/DDBJ whole genome shotgun (WGS) entry which is preliminary data.</text>
</comment>
<sequence>AQSQTCASFYLRKVYLGKNAGNKENRLRKRFSRVDMAVVNLEAQPPPPEKPKREYNLLYFKTNAGILRAMQGVLSIVSIIMLAEGYCEFNTGRYGTIMFLLIVTLLESIFIIIIMVLKLDETFTAVDIPLSILLNDGIVTIFFFIVSNLALLSIGSCGHTRAARLMAALFILGLFMMMCAQDYLNYLKWEEKRSTKEDGKNSSGTTITESSPTVLT</sequence>
<dbReference type="Proteomes" id="UP001497382">
    <property type="component" value="Unassembled WGS sequence"/>
</dbReference>
<feature type="non-terminal residue" evidence="8">
    <location>
        <position position="1"/>
    </location>
</feature>
<evidence type="ECO:0000256" key="6">
    <source>
        <dbReference type="SAM" id="Phobius"/>
    </source>
</evidence>
<feature type="transmembrane region" description="Helical" evidence="6">
    <location>
        <begin position="65"/>
        <end position="83"/>
    </location>
</feature>
<feature type="domain" description="MARVEL" evidence="7">
    <location>
        <begin position="60"/>
        <end position="178"/>
    </location>
</feature>
<accession>A0AAV1YTB6</accession>
<feature type="transmembrane region" description="Helical" evidence="6">
    <location>
        <begin position="165"/>
        <end position="184"/>
    </location>
</feature>
<name>A0AAV1YTB6_9ARAC</name>
<evidence type="ECO:0000256" key="1">
    <source>
        <dbReference type="ARBA" id="ARBA00004141"/>
    </source>
</evidence>
<keyword evidence="2 6" id="KW-0812">Transmembrane</keyword>
<evidence type="ECO:0000313" key="8">
    <source>
        <dbReference type="EMBL" id="CAL1261082.1"/>
    </source>
</evidence>
<reference evidence="8 9" key="1">
    <citation type="submission" date="2024-04" db="EMBL/GenBank/DDBJ databases">
        <authorList>
            <person name="Rising A."/>
            <person name="Reimegard J."/>
            <person name="Sonavane S."/>
            <person name="Akerstrom W."/>
            <person name="Nylinder S."/>
            <person name="Hedman E."/>
            <person name="Kallberg Y."/>
        </authorList>
    </citation>
    <scope>NUCLEOTIDE SEQUENCE [LARGE SCALE GENOMIC DNA]</scope>
</reference>
<keyword evidence="3 6" id="KW-1133">Transmembrane helix</keyword>
<dbReference type="EMBL" id="CAXIEN010000001">
    <property type="protein sequence ID" value="CAL1261082.1"/>
    <property type="molecule type" value="Genomic_DNA"/>
</dbReference>
<evidence type="ECO:0000256" key="2">
    <source>
        <dbReference type="ARBA" id="ARBA00022692"/>
    </source>
</evidence>
<gene>
    <name evidence="8" type="ORF">LARSCL_LOCUS195</name>
</gene>
<feature type="transmembrane region" description="Helical" evidence="6">
    <location>
        <begin position="95"/>
        <end position="117"/>
    </location>
</feature>
<evidence type="ECO:0000256" key="3">
    <source>
        <dbReference type="ARBA" id="ARBA00022989"/>
    </source>
</evidence>
<proteinExistence type="predicted"/>
<dbReference type="AlphaFoldDB" id="A0AAV1YTB6"/>
<keyword evidence="4 6" id="KW-0472">Membrane</keyword>
<protein>
    <recommendedName>
        <fullName evidence="7">MARVEL domain-containing protein</fullName>
    </recommendedName>
</protein>
<organism evidence="8 9">
    <name type="scientific">Larinioides sclopetarius</name>
    <dbReference type="NCBI Taxonomy" id="280406"/>
    <lineage>
        <taxon>Eukaryota</taxon>
        <taxon>Metazoa</taxon>
        <taxon>Ecdysozoa</taxon>
        <taxon>Arthropoda</taxon>
        <taxon>Chelicerata</taxon>
        <taxon>Arachnida</taxon>
        <taxon>Araneae</taxon>
        <taxon>Araneomorphae</taxon>
        <taxon>Entelegynae</taxon>
        <taxon>Araneoidea</taxon>
        <taxon>Araneidae</taxon>
        <taxon>Larinioides</taxon>
    </lineage>
</organism>
<dbReference type="GO" id="GO:0016020">
    <property type="term" value="C:membrane"/>
    <property type="evidence" value="ECO:0007669"/>
    <property type="project" value="UniProtKB-SubCell"/>
</dbReference>
<evidence type="ECO:0000256" key="5">
    <source>
        <dbReference type="SAM" id="MobiDB-lite"/>
    </source>
</evidence>
<evidence type="ECO:0000256" key="4">
    <source>
        <dbReference type="ARBA" id="ARBA00023136"/>
    </source>
</evidence>
<dbReference type="InterPro" id="IPR008253">
    <property type="entry name" value="Marvel"/>
</dbReference>
<feature type="region of interest" description="Disordered" evidence="5">
    <location>
        <begin position="196"/>
        <end position="216"/>
    </location>
</feature>
<dbReference type="Pfam" id="PF01284">
    <property type="entry name" value="MARVEL"/>
    <property type="match status" value="1"/>
</dbReference>